<evidence type="ECO:0000256" key="8">
    <source>
        <dbReference type="ARBA" id="ARBA00023128"/>
    </source>
</evidence>
<accession>A0A2J6Q9T0</accession>
<dbReference type="GO" id="GO:0005743">
    <property type="term" value="C:mitochondrial inner membrane"/>
    <property type="evidence" value="ECO:0007669"/>
    <property type="project" value="UniProtKB-SubCell"/>
</dbReference>
<gene>
    <name evidence="12" type="ORF">NA56DRAFT_644581</name>
</gene>
<dbReference type="Proteomes" id="UP000235672">
    <property type="component" value="Unassembled WGS sequence"/>
</dbReference>
<evidence type="ECO:0000256" key="11">
    <source>
        <dbReference type="RuleBase" id="RU000488"/>
    </source>
</evidence>
<evidence type="ECO:0000256" key="6">
    <source>
        <dbReference type="ARBA" id="ARBA00022792"/>
    </source>
</evidence>
<evidence type="ECO:0000313" key="13">
    <source>
        <dbReference type="Proteomes" id="UP000235672"/>
    </source>
</evidence>
<keyword evidence="6" id="KW-0999">Mitochondrion inner membrane</keyword>
<dbReference type="GO" id="GO:0006839">
    <property type="term" value="P:mitochondrial transport"/>
    <property type="evidence" value="ECO:0007669"/>
    <property type="project" value="UniProtKB-ARBA"/>
</dbReference>
<keyword evidence="5" id="KW-0677">Repeat</keyword>
<dbReference type="EMBL" id="KZ613476">
    <property type="protein sequence ID" value="PMD23002.1"/>
    <property type="molecule type" value="Genomic_DNA"/>
</dbReference>
<evidence type="ECO:0000256" key="1">
    <source>
        <dbReference type="ARBA" id="ARBA00004448"/>
    </source>
</evidence>
<dbReference type="PRINTS" id="PR00926">
    <property type="entry name" value="MITOCARRIER"/>
</dbReference>
<evidence type="ECO:0000256" key="7">
    <source>
        <dbReference type="ARBA" id="ARBA00022989"/>
    </source>
</evidence>
<evidence type="ECO:0000313" key="12">
    <source>
        <dbReference type="EMBL" id="PMD23002.1"/>
    </source>
</evidence>
<name>A0A2J6Q9T0_9HELO</name>
<dbReference type="InterPro" id="IPR018108">
    <property type="entry name" value="MCP_transmembrane"/>
</dbReference>
<keyword evidence="8" id="KW-0496">Mitochondrion</keyword>
<dbReference type="GO" id="GO:0005471">
    <property type="term" value="F:ATP:ADP antiporter activity"/>
    <property type="evidence" value="ECO:0007669"/>
    <property type="project" value="InterPro"/>
</dbReference>
<protein>
    <submittedName>
        <fullName evidence="12">Mitochondrial carrier</fullName>
    </submittedName>
</protein>
<keyword evidence="3 11" id="KW-0813">Transport</keyword>
<sequence>MSSDKPLPFIYQFAAGAVAGVSEILVMYPLDVVKTRIQLQQGKGSGADAYNGMVDCFKKIVKNEGFSRLYRGIEAPILMEAPKRATKFAANDAWGKFYRDLFGMPKMTQSLSVLTGATAGATEAFVVVPFELVKIRLQDKAQAGKYSGMMDVVFKTVKAEGPLALYNGLESTLWRHILWNAGYFGCIFQVRALLPKADNKTSQMGYDLLSGATGGTVGTIVNTPMDVVKSRIQNNPKVAGVIPKYNWAWPSVALVMKEEGFGALYKGFLPKVLRLGPGGGILLVVFTGVMDFFRKIRGEA</sequence>
<feature type="repeat" description="Solcar" evidence="10">
    <location>
        <begin position="202"/>
        <end position="292"/>
    </location>
</feature>
<feature type="repeat" description="Solcar" evidence="10">
    <location>
        <begin position="107"/>
        <end position="193"/>
    </location>
</feature>
<evidence type="ECO:0000256" key="4">
    <source>
        <dbReference type="ARBA" id="ARBA00022692"/>
    </source>
</evidence>
<reference evidence="12 13" key="1">
    <citation type="submission" date="2016-05" db="EMBL/GenBank/DDBJ databases">
        <title>A degradative enzymes factory behind the ericoid mycorrhizal symbiosis.</title>
        <authorList>
            <consortium name="DOE Joint Genome Institute"/>
            <person name="Martino E."/>
            <person name="Morin E."/>
            <person name="Grelet G."/>
            <person name="Kuo A."/>
            <person name="Kohler A."/>
            <person name="Daghino S."/>
            <person name="Barry K."/>
            <person name="Choi C."/>
            <person name="Cichocki N."/>
            <person name="Clum A."/>
            <person name="Copeland A."/>
            <person name="Hainaut M."/>
            <person name="Haridas S."/>
            <person name="Labutti K."/>
            <person name="Lindquist E."/>
            <person name="Lipzen A."/>
            <person name="Khouja H.-R."/>
            <person name="Murat C."/>
            <person name="Ohm R."/>
            <person name="Olson A."/>
            <person name="Spatafora J."/>
            <person name="Veneault-Fourrey C."/>
            <person name="Henrissat B."/>
            <person name="Grigoriev I."/>
            <person name="Martin F."/>
            <person name="Perotto S."/>
        </authorList>
    </citation>
    <scope>NUCLEOTIDE SEQUENCE [LARGE SCALE GENOMIC DNA]</scope>
    <source>
        <strain evidence="12 13">UAMH 7357</strain>
    </source>
</reference>
<dbReference type="InterPro" id="IPR002067">
    <property type="entry name" value="MCP"/>
</dbReference>
<dbReference type="PANTHER" id="PTHR46356:SF1">
    <property type="entry name" value="MITOCHONDRIAL 2-OXODICARBOXYLATE CARRIER"/>
    <property type="match status" value="1"/>
</dbReference>
<evidence type="ECO:0000256" key="5">
    <source>
        <dbReference type="ARBA" id="ARBA00022737"/>
    </source>
</evidence>
<dbReference type="AlphaFoldDB" id="A0A2J6Q9T0"/>
<evidence type="ECO:0000256" key="2">
    <source>
        <dbReference type="ARBA" id="ARBA00006375"/>
    </source>
</evidence>
<comment type="subcellular location">
    <subcellularLocation>
        <location evidence="1">Mitochondrion inner membrane</location>
        <topology evidence="1">Multi-pass membrane protein</topology>
    </subcellularLocation>
</comment>
<keyword evidence="13" id="KW-1185">Reference proteome</keyword>
<dbReference type="PANTHER" id="PTHR46356">
    <property type="entry name" value="MITOCHONDRIAL 2-OXODICARBOXYLATE CARRIER"/>
    <property type="match status" value="1"/>
</dbReference>
<evidence type="ECO:0000256" key="3">
    <source>
        <dbReference type="ARBA" id="ARBA00022448"/>
    </source>
</evidence>
<dbReference type="GO" id="GO:1990544">
    <property type="term" value="P:mitochondrial ATP transmembrane transport"/>
    <property type="evidence" value="ECO:0007669"/>
    <property type="project" value="InterPro"/>
</dbReference>
<organism evidence="12 13">
    <name type="scientific">Hyaloscypha hepaticicola</name>
    <dbReference type="NCBI Taxonomy" id="2082293"/>
    <lineage>
        <taxon>Eukaryota</taxon>
        <taxon>Fungi</taxon>
        <taxon>Dikarya</taxon>
        <taxon>Ascomycota</taxon>
        <taxon>Pezizomycotina</taxon>
        <taxon>Leotiomycetes</taxon>
        <taxon>Helotiales</taxon>
        <taxon>Hyaloscyphaceae</taxon>
        <taxon>Hyaloscypha</taxon>
    </lineage>
</organism>
<dbReference type="InterPro" id="IPR002113">
    <property type="entry name" value="ADT_euk_type"/>
</dbReference>
<keyword evidence="9 10" id="KW-0472">Membrane</keyword>
<evidence type="ECO:0000256" key="9">
    <source>
        <dbReference type="ARBA" id="ARBA00023136"/>
    </source>
</evidence>
<dbReference type="Pfam" id="PF00153">
    <property type="entry name" value="Mito_carr"/>
    <property type="match status" value="3"/>
</dbReference>
<keyword evidence="7" id="KW-1133">Transmembrane helix</keyword>
<evidence type="ECO:0000256" key="10">
    <source>
        <dbReference type="PROSITE-ProRule" id="PRU00282"/>
    </source>
</evidence>
<dbReference type="SUPFAM" id="SSF103506">
    <property type="entry name" value="Mitochondrial carrier"/>
    <property type="match status" value="1"/>
</dbReference>
<proteinExistence type="inferred from homology"/>
<dbReference type="FunFam" id="1.50.40.10:FF:000034">
    <property type="entry name" value="Mitochondrial 2-oxodicarboxylate carrier"/>
    <property type="match status" value="1"/>
</dbReference>
<dbReference type="InterPro" id="IPR051752">
    <property type="entry name" value="Mito_2-oxodicarb_carrier"/>
</dbReference>
<dbReference type="GO" id="GO:0005310">
    <property type="term" value="F:dicarboxylic acid transmembrane transporter activity"/>
    <property type="evidence" value="ECO:0007669"/>
    <property type="project" value="UniProtKB-ARBA"/>
</dbReference>
<dbReference type="OrthoDB" id="434783at2759"/>
<comment type="similarity">
    <text evidence="2 11">Belongs to the mitochondrial carrier (TC 2.A.29) family.</text>
</comment>
<dbReference type="InterPro" id="IPR023395">
    <property type="entry name" value="MCP_dom_sf"/>
</dbReference>
<keyword evidence="4 10" id="KW-0812">Transmembrane</keyword>
<dbReference type="GO" id="GO:0140021">
    <property type="term" value="P:mitochondrial ADP transmembrane transport"/>
    <property type="evidence" value="ECO:0007669"/>
    <property type="project" value="InterPro"/>
</dbReference>
<dbReference type="PRINTS" id="PR00927">
    <property type="entry name" value="ADPTRNSLCASE"/>
</dbReference>
<dbReference type="Gene3D" id="1.50.40.10">
    <property type="entry name" value="Mitochondrial carrier domain"/>
    <property type="match status" value="1"/>
</dbReference>
<feature type="repeat" description="Solcar" evidence="10">
    <location>
        <begin position="7"/>
        <end position="97"/>
    </location>
</feature>
<dbReference type="PROSITE" id="PS50920">
    <property type="entry name" value="SOLCAR"/>
    <property type="match status" value="3"/>
</dbReference>